<dbReference type="GO" id="GO:0010206">
    <property type="term" value="P:photosystem II repair"/>
    <property type="evidence" value="ECO:0007669"/>
    <property type="project" value="InterPro"/>
</dbReference>
<dbReference type="EMBL" id="JAYMYQ010000005">
    <property type="protein sequence ID" value="KAK7330092.1"/>
    <property type="molecule type" value="Genomic_DNA"/>
</dbReference>
<reference evidence="2 3" key="1">
    <citation type="submission" date="2024-01" db="EMBL/GenBank/DDBJ databases">
        <title>The genomes of 5 underutilized Papilionoideae crops provide insights into root nodulation and disease resistanc.</title>
        <authorList>
            <person name="Jiang F."/>
        </authorList>
    </citation>
    <scope>NUCLEOTIDE SEQUENCE [LARGE SCALE GENOMIC DNA]</scope>
    <source>
        <strain evidence="2">LVBAO_FW01</strain>
        <tissue evidence="2">Leaves</tissue>
    </source>
</reference>
<dbReference type="InterPro" id="IPR038862">
    <property type="entry name" value="MPH2"/>
</dbReference>
<evidence type="ECO:0000313" key="2">
    <source>
        <dbReference type="EMBL" id="KAK7330092.1"/>
    </source>
</evidence>
<feature type="domain" description="Maintenance of Photosystem II under High light 2 C-terminal" evidence="1">
    <location>
        <begin position="16"/>
        <end position="54"/>
    </location>
</feature>
<name>A0AAN9QCG7_CANGL</name>
<gene>
    <name evidence="2" type="ORF">VNO77_24278</name>
</gene>
<keyword evidence="3" id="KW-1185">Reference proteome</keyword>
<dbReference type="PANTHER" id="PTHR35742">
    <property type="entry name" value="THYLAKOID LUMENAL 16.5 KDA PROTEIN, CHLOROPLASTIC"/>
    <property type="match status" value="1"/>
</dbReference>
<dbReference type="AlphaFoldDB" id="A0AAN9QCG7"/>
<accession>A0AAN9QCG7</accession>
<dbReference type="InterPro" id="IPR049072">
    <property type="entry name" value="MPH2_C"/>
</dbReference>
<dbReference type="PANTHER" id="PTHR35742:SF1">
    <property type="entry name" value="THYLAKOID LUMENAL 16.5 KDA PROTEIN, CHLOROPLASTIC"/>
    <property type="match status" value="1"/>
</dbReference>
<sequence length="143" mass="16002">MSNNSMLLIFDAVPWYLQDLVYKLSEVGQAIENDDLPRAGSVFGSGSDIDFALDSEISEWEKTGAFIINVKCPEEKTEVGHIQFLTSFIGFIRCAAYISLGEMKYLGSRPYMFTGPHHSTSILQHNVTTGTRSYMSLRYIDGT</sequence>
<evidence type="ECO:0000313" key="3">
    <source>
        <dbReference type="Proteomes" id="UP001367508"/>
    </source>
</evidence>
<dbReference type="Proteomes" id="UP001367508">
    <property type="component" value="Unassembled WGS sequence"/>
</dbReference>
<comment type="caution">
    <text evidence="2">The sequence shown here is derived from an EMBL/GenBank/DDBJ whole genome shotgun (WGS) entry which is preliminary data.</text>
</comment>
<organism evidence="2 3">
    <name type="scientific">Canavalia gladiata</name>
    <name type="common">Sword bean</name>
    <name type="synonym">Dolichos gladiatus</name>
    <dbReference type="NCBI Taxonomy" id="3824"/>
    <lineage>
        <taxon>Eukaryota</taxon>
        <taxon>Viridiplantae</taxon>
        <taxon>Streptophyta</taxon>
        <taxon>Embryophyta</taxon>
        <taxon>Tracheophyta</taxon>
        <taxon>Spermatophyta</taxon>
        <taxon>Magnoliopsida</taxon>
        <taxon>eudicotyledons</taxon>
        <taxon>Gunneridae</taxon>
        <taxon>Pentapetalae</taxon>
        <taxon>rosids</taxon>
        <taxon>fabids</taxon>
        <taxon>Fabales</taxon>
        <taxon>Fabaceae</taxon>
        <taxon>Papilionoideae</taxon>
        <taxon>50 kb inversion clade</taxon>
        <taxon>NPAAA clade</taxon>
        <taxon>indigoferoid/millettioid clade</taxon>
        <taxon>Phaseoleae</taxon>
        <taxon>Canavalia</taxon>
    </lineage>
</organism>
<evidence type="ECO:0000259" key="1">
    <source>
        <dbReference type="Pfam" id="PF20675"/>
    </source>
</evidence>
<protein>
    <recommendedName>
        <fullName evidence="1">Maintenance of Photosystem II under High light 2 C-terminal domain-containing protein</fullName>
    </recommendedName>
</protein>
<dbReference type="Pfam" id="PF20675">
    <property type="entry name" value="MPH2"/>
    <property type="match status" value="1"/>
</dbReference>
<proteinExistence type="predicted"/>